<reference evidence="2 3" key="2">
    <citation type="journal article" date="2012" name="Nature">
        <title>Insights into hominid evolution from the gorilla genome sequence.</title>
        <authorList>
            <person name="Scally A."/>
            <person name="Dutheil J.Y."/>
            <person name="Hillier L.W."/>
            <person name="Jordan G.E."/>
            <person name="Goodhead I."/>
            <person name="Herrero J."/>
            <person name="Hobolth A."/>
            <person name="Lappalainen T."/>
            <person name="Mailund T."/>
            <person name="Marques-Bonet T."/>
            <person name="McCarthy S."/>
            <person name="Montgomery S.H."/>
            <person name="Schwalie P.C."/>
            <person name="Tang Y.A."/>
            <person name="Ward M.C."/>
            <person name="Xue Y."/>
            <person name="Yngvadottir B."/>
            <person name="Alkan C."/>
            <person name="Andersen L.N."/>
            <person name="Ayub Q."/>
            <person name="Ball E.V."/>
            <person name="Beal K."/>
            <person name="Bradley B.J."/>
            <person name="Chen Y."/>
            <person name="Clee C.M."/>
            <person name="Fitzgerald S."/>
            <person name="Graves T.A."/>
            <person name="Gu Y."/>
            <person name="Heath P."/>
            <person name="Heger A."/>
            <person name="Karakoc E."/>
            <person name="Kolb-Kokocinski A."/>
            <person name="Laird G.K."/>
            <person name="Lunter G."/>
            <person name="Meader S."/>
            <person name="Mort M."/>
            <person name="Mullikin J.C."/>
            <person name="Munch K."/>
            <person name="O'Connor T.D."/>
            <person name="Phillips A.D."/>
            <person name="Prado-Martinez J."/>
            <person name="Rogers A.S."/>
            <person name="Sajjadian S."/>
            <person name="Schmidt D."/>
            <person name="Shaw K."/>
            <person name="Simpson J.T."/>
            <person name="Stenson P.D."/>
            <person name="Turner D.J."/>
            <person name="Vigilant L."/>
            <person name="Vilella A.J."/>
            <person name="Whitener W."/>
            <person name="Zhu B."/>
            <person name="Cooper D.N."/>
            <person name="de Jong P."/>
            <person name="Dermitzakis E.T."/>
            <person name="Eichler E.E."/>
            <person name="Flicek P."/>
            <person name="Goldman N."/>
            <person name="Mundy N.I."/>
            <person name="Ning Z."/>
            <person name="Odom D.T."/>
            <person name="Ponting C.P."/>
            <person name="Quail M.A."/>
            <person name="Ryder O.A."/>
            <person name="Searle S.M."/>
            <person name="Warren W.C."/>
            <person name="Wilson R.K."/>
            <person name="Schierup M.H."/>
            <person name="Rogers J."/>
            <person name="Tyler-Smith C."/>
            <person name="Durbin R."/>
        </authorList>
    </citation>
    <scope>NUCLEOTIDE SEQUENCE [LARGE SCALE GENOMIC DNA]</scope>
</reference>
<dbReference type="GeneTree" id="ENSGT00910000148685"/>
<reference evidence="2" key="4">
    <citation type="submission" date="2025-09" db="UniProtKB">
        <authorList>
            <consortium name="Ensembl"/>
        </authorList>
    </citation>
    <scope>IDENTIFICATION</scope>
</reference>
<reference evidence="2" key="3">
    <citation type="submission" date="2025-08" db="UniProtKB">
        <authorList>
            <consortium name="Ensembl"/>
        </authorList>
    </citation>
    <scope>IDENTIFICATION</scope>
</reference>
<dbReference type="AlphaFoldDB" id="A0A2I2Z3F5"/>
<accession>A0A2I2Z3F5</accession>
<dbReference type="OMA" id="FAGLRCC"/>
<dbReference type="InParanoid" id="A0A2I2Z3F5"/>
<dbReference type="Proteomes" id="UP000001519">
    <property type="component" value="Chromosome 6"/>
</dbReference>
<keyword evidence="3" id="KW-1185">Reference proteome</keyword>
<feature type="region of interest" description="Disordered" evidence="1">
    <location>
        <begin position="1"/>
        <end position="81"/>
    </location>
</feature>
<dbReference type="EMBL" id="CABD030047333">
    <property type="status" value="NOT_ANNOTATED_CDS"/>
    <property type="molecule type" value="Genomic_DNA"/>
</dbReference>
<evidence type="ECO:0000256" key="1">
    <source>
        <dbReference type="SAM" id="MobiDB-lite"/>
    </source>
</evidence>
<protein>
    <submittedName>
        <fullName evidence="2">Uncharacterized protein</fullName>
    </submittedName>
</protein>
<sequence length="120" mass="12875">VRSLLPHRASANRTRRTNSTPLSAACFHGHWREPDLPGGGQPARPHVPHDLVLQGPPRDRPLPAGAGRPGEPAQRQWQHGPTLLSRVWQPGEPAAAAGVPDPHGIAFAGLRCCCQRDGPH</sequence>
<evidence type="ECO:0000313" key="3">
    <source>
        <dbReference type="Proteomes" id="UP000001519"/>
    </source>
</evidence>
<proteinExistence type="predicted"/>
<evidence type="ECO:0000313" key="2">
    <source>
        <dbReference type="Ensembl" id="ENSGGOP00000041702.1"/>
    </source>
</evidence>
<organism evidence="2 3">
    <name type="scientific">Gorilla gorilla gorilla</name>
    <name type="common">Western lowland gorilla</name>
    <dbReference type="NCBI Taxonomy" id="9595"/>
    <lineage>
        <taxon>Eukaryota</taxon>
        <taxon>Metazoa</taxon>
        <taxon>Chordata</taxon>
        <taxon>Craniata</taxon>
        <taxon>Vertebrata</taxon>
        <taxon>Euteleostomi</taxon>
        <taxon>Mammalia</taxon>
        <taxon>Eutheria</taxon>
        <taxon>Euarchontoglires</taxon>
        <taxon>Primates</taxon>
        <taxon>Haplorrhini</taxon>
        <taxon>Catarrhini</taxon>
        <taxon>Hominidae</taxon>
        <taxon>Gorilla</taxon>
    </lineage>
</organism>
<reference evidence="3" key="1">
    <citation type="submission" date="2011-05" db="EMBL/GenBank/DDBJ databases">
        <title>Insights into the evolution of the great apes provided by the gorilla genome.</title>
        <authorList>
            <person name="Scally A."/>
        </authorList>
    </citation>
    <scope>NUCLEOTIDE SEQUENCE [LARGE SCALE GENOMIC DNA]</scope>
</reference>
<dbReference type="Ensembl" id="ENSGGOT00000059768.1">
    <property type="protein sequence ID" value="ENSGGOP00000041702.1"/>
    <property type="gene ID" value="ENSGGOG00000037491.1"/>
</dbReference>
<name>A0A2I2Z3F5_GORGO</name>